<keyword evidence="2" id="KW-1185">Reference proteome</keyword>
<reference evidence="1 2" key="1">
    <citation type="journal article" date="2019" name="Genome Biol. Evol.">
        <title>Insights into the evolution of the New World diploid cottons (Gossypium, subgenus Houzingenia) based on genome sequencing.</title>
        <authorList>
            <person name="Grover C.E."/>
            <person name="Arick M.A. 2nd"/>
            <person name="Thrash A."/>
            <person name="Conover J.L."/>
            <person name="Sanders W.S."/>
            <person name="Peterson D.G."/>
            <person name="Frelichowski J.E."/>
            <person name="Scheffler J.A."/>
            <person name="Scheffler B.E."/>
            <person name="Wendel J.F."/>
        </authorList>
    </citation>
    <scope>NUCLEOTIDE SEQUENCE [LARGE SCALE GENOMIC DNA]</scope>
    <source>
        <strain evidence="1">157</strain>
        <tissue evidence="1">Leaf</tissue>
    </source>
</reference>
<dbReference type="Proteomes" id="UP000593572">
    <property type="component" value="Unassembled WGS sequence"/>
</dbReference>
<dbReference type="AlphaFoldDB" id="A0A7J8MTD1"/>
<accession>A0A7J8MTD1</accession>
<gene>
    <name evidence="1" type="ORF">Golob_005355</name>
</gene>
<evidence type="ECO:0008006" key="3">
    <source>
        <dbReference type="Google" id="ProtNLM"/>
    </source>
</evidence>
<proteinExistence type="predicted"/>
<name>A0A7J8MTD1_9ROSI</name>
<organism evidence="1 2">
    <name type="scientific">Gossypium lobatum</name>
    <dbReference type="NCBI Taxonomy" id="34289"/>
    <lineage>
        <taxon>Eukaryota</taxon>
        <taxon>Viridiplantae</taxon>
        <taxon>Streptophyta</taxon>
        <taxon>Embryophyta</taxon>
        <taxon>Tracheophyta</taxon>
        <taxon>Spermatophyta</taxon>
        <taxon>Magnoliopsida</taxon>
        <taxon>eudicotyledons</taxon>
        <taxon>Gunneridae</taxon>
        <taxon>Pentapetalae</taxon>
        <taxon>rosids</taxon>
        <taxon>malvids</taxon>
        <taxon>Malvales</taxon>
        <taxon>Malvaceae</taxon>
        <taxon>Malvoideae</taxon>
        <taxon>Gossypium</taxon>
    </lineage>
</organism>
<comment type="caution">
    <text evidence="1">The sequence shown here is derived from an EMBL/GenBank/DDBJ whole genome shotgun (WGS) entry which is preliminary data.</text>
</comment>
<evidence type="ECO:0000313" key="2">
    <source>
        <dbReference type="Proteomes" id="UP000593572"/>
    </source>
</evidence>
<protein>
    <recommendedName>
        <fullName evidence="3">DUF4283 domain-containing protein</fullName>
    </recommendedName>
</protein>
<feature type="non-terminal residue" evidence="1">
    <location>
        <position position="124"/>
    </location>
</feature>
<evidence type="ECO:0000313" key="1">
    <source>
        <dbReference type="EMBL" id="MBA0567820.1"/>
    </source>
</evidence>
<sequence length="124" mass="14546">MSRDDISLLEEELIHLTVKSSLVVPNGKSTLLRMIKIADQNFFKIEFEDEGDLELIMGGRPWFFRRNLVLVHLNVTKKTLYMQLDPLFEESFSSELMEEFCRIKVELDVQKPLRRGIFILVGTR</sequence>
<dbReference type="EMBL" id="JABEZX010000010">
    <property type="protein sequence ID" value="MBA0567820.1"/>
    <property type="molecule type" value="Genomic_DNA"/>
</dbReference>